<dbReference type="Gene3D" id="3.40.50.300">
    <property type="entry name" value="P-loop containing nucleotide triphosphate hydrolases"/>
    <property type="match status" value="2"/>
</dbReference>
<evidence type="ECO:0000259" key="3">
    <source>
        <dbReference type="PROSITE" id="PS50893"/>
    </source>
</evidence>
<dbReference type="SUPFAM" id="SSF52540">
    <property type="entry name" value="P-loop containing nucleoside triphosphate hydrolases"/>
    <property type="match status" value="2"/>
</dbReference>
<evidence type="ECO:0000256" key="2">
    <source>
        <dbReference type="ARBA" id="ARBA00022840"/>
    </source>
</evidence>
<dbReference type="PANTHER" id="PTHR42855">
    <property type="entry name" value="ABC TRANSPORTER ATP-BINDING SUBUNIT"/>
    <property type="match status" value="1"/>
</dbReference>
<dbReference type="KEGG" id="lbe:MOO44_05080"/>
<dbReference type="FunFam" id="3.40.50.300:FF:000011">
    <property type="entry name" value="Putative ABC transporter ATP-binding component"/>
    <property type="match status" value="1"/>
</dbReference>
<dbReference type="PROSITE" id="PS50893">
    <property type="entry name" value="ABC_TRANSPORTER_2"/>
    <property type="match status" value="2"/>
</dbReference>
<dbReference type="PROSITE" id="PS00211">
    <property type="entry name" value="ABC_TRANSPORTER_1"/>
    <property type="match status" value="1"/>
</dbReference>
<dbReference type="SMART" id="SM00382">
    <property type="entry name" value="AAA"/>
    <property type="match status" value="2"/>
</dbReference>
<evidence type="ECO:0000313" key="4">
    <source>
        <dbReference type="EMBL" id="UQS86299.1"/>
    </source>
</evidence>
<dbReference type="GO" id="GO:0005524">
    <property type="term" value="F:ATP binding"/>
    <property type="evidence" value="ECO:0007669"/>
    <property type="project" value="UniProtKB-KW"/>
</dbReference>
<accession>A0A976RR39</accession>
<dbReference type="InterPro" id="IPR003593">
    <property type="entry name" value="AAA+_ATPase"/>
</dbReference>
<feature type="domain" description="ABC transporter" evidence="3">
    <location>
        <begin position="4"/>
        <end position="256"/>
    </location>
</feature>
<dbReference type="InterPro" id="IPR051309">
    <property type="entry name" value="ABCF_ATPase"/>
</dbReference>
<name>A0A976RR39_9LACO</name>
<dbReference type="RefSeq" id="WP_260116108.1">
    <property type="nucleotide sequence ID" value="NZ_CP093361.1"/>
</dbReference>
<protein>
    <submittedName>
        <fullName evidence="4">ATP-binding cassette domain-containing protein</fullName>
    </submittedName>
</protein>
<proteinExistence type="predicted"/>
<dbReference type="CDD" id="cd03221">
    <property type="entry name" value="ABCF_EF-3"/>
    <property type="match status" value="2"/>
</dbReference>
<reference evidence="4" key="1">
    <citation type="journal article" date="2022" name="Int. J. Syst. Evol. Microbiol.">
        <title>Apilactobacillus apisilvae sp. nov., Nicolia spurrieriana gen. nov. sp. nov., Bombilactobacillus folatiphilus sp. nov. and Bombilactobacillus thymidiniphilus sp. nov., four new lactic acid bacterial isolates from stingless bees Tetragonula carbonaria and Austroplebeia australis.</title>
        <authorList>
            <person name="Oliphant S.A."/>
            <person name="Watson-Haigh N.S."/>
            <person name="Sumby K.M."/>
            <person name="Gardner J."/>
            <person name="Groom S."/>
            <person name="Jiranek V."/>
        </authorList>
    </citation>
    <scope>NUCLEOTIDE SEQUENCE</scope>
    <source>
        <strain evidence="4">SGEP1_A5</strain>
    </source>
</reference>
<dbReference type="Proteomes" id="UP000831181">
    <property type="component" value="Chromosome"/>
</dbReference>
<keyword evidence="1" id="KW-0547">Nucleotide-binding</keyword>
<dbReference type="InterPro" id="IPR032781">
    <property type="entry name" value="ABC_tran_Xtn"/>
</dbReference>
<keyword evidence="5" id="KW-1185">Reference proteome</keyword>
<dbReference type="Pfam" id="PF00005">
    <property type="entry name" value="ABC_tran"/>
    <property type="match status" value="2"/>
</dbReference>
<keyword evidence="2 4" id="KW-0067">ATP-binding</keyword>
<dbReference type="PANTHER" id="PTHR42855:SF2">
    <property type="entry name" value="DRUG RESISTANCE ABC TRANSPORTER,ATP-BINDING PROTEIN"/>
    <property type="match status" value="1"/>
</dbReference>
<dbReference type="InterPro" id="IPR027417">
    <property type="entry name" value="P-loop_NTPase"/>
</dbReference>
<organism evidence="4 5">
    <name type="scientific">Nicoliella spurrieriana</name>
    <dbReference type="NCBI Taxonomy" id="2925830"/>
    <lineage>
        <taxon>Bacteria</taxon>
        <taxon>Bacillati</taxon>
        <taxon>Bacillota</taxon>
        <taxon>Bacilli</taxon>
        <taxon>Lactobacillales</taxon>
        <taxon>Lactobacillaceae</taxon>
        <taxon>Nicoliella</taxon>
    </lineage>
</organism>
<sequence length="517" mass="58172">MALLDVQDLSMSFADKTLYEDANFQLNKGEHMGIVGQNGVGKSTLIKIITGVELPLTGSIKWQNGVSIGYLDQYADIPDGMTLIQFLHTAYKNLYEMNDRMAQLYEEYATNMDDQLLEKAGRIQEQLEANDFYDIQTKIEQVITGLGLNDVGRDQPVSKMSGGQRSKIILAKLILESPEVILLDEPTNYLDTAHIDWLVDYLNHFDGSFIVISHDYDFLERVTNCILNVAFGQIHKYRGSFKQAMRQKDEREKAQEKAYEKQQVEIEKAKAFIRKNKAGSKSKMAKSREKQLSHMEIVDPPSANEHAKFDFPYVDTGSQNALSVDHLSVGYTKPLLQPVTFSVTTDQKIGLQGFNGVGKSTLIKSILGMLKPLGGEAEFSPSAKVNYFSQDLVWSNPQMTPMQIVQERFPKLEQREIRTKLAKCGIGPDNVAKPMNDLSGGEQTKVKLAMMEFVPSNFLIMDEPTNHLDDETKDALKRAINKFPGNAIIVSHEASFYQNLVDKVIDVEKLSLRAQPK</sequence>
<dbReference type="InterPro" id="IPR017871">
    <property type="entry name" value="ABC_transporter-like_CS"/>
</dbReference>
<dbReference type="InterPro" id="IPR003439">
    <property type="entry name" value="ABC_transporter-like_ATP-bd"/>
</dbReference>
<dbReference type="Pfam" id="PF12848">
    <property type="entry name" value="ABC_tran_Xtn"/>
    <property type="match status" value="1"/>
</dbReference>
<dbReference type="EMBL" id="CP093361">
    <property type="protein sequence ID" value="UQS86299.1"/>
    <property type="molecule type" value="Genomic_DNA"/>
</dbReference>
<evidence type="ECO:0000313" key="5">
    <source>
        <dbReference type="Proteomes" id="UP000831181"/>
    </source>
</evidence>
<feature type="domain" description="ABC transporter" evidence="3">
    <location>
        <begin position="316"/>
        <end position="517"/>
    </location>
</feature>
<dbReference type="AlphaFoldDB" id="A0A976RR39"/>
<evidence type="ECO:0000256" key="1">
    <source>
        <dbReference type="ARBA" id="ARBA00022741"/>
    </source>
</evidence>
<gene>
    <name evidence="4" type="ORF">MOO44_05080</name>
</gene>
<dbReference type="GO" id="GO:0016887">
    <property type="term" value="F:ATP hydrolysis activity"/>
    <property type="evidence" value="ECO:0007669"/>
    <property type="project" value="InterPro"/>
</dbReference>